<organism evidence="2 3">
    <name type="scientific">Massilia norwichensis</name>
    <dbReference type="NCBI Taxonomy" id="1442366"/>
    <lineage>
        <taxon>Bacteria</taxon>
        <taxon>Pseudomonadati</taxon>
        <taxon>Pseudomonadota</taxon>
        <taxon>Betaproteobacteria</taxon>
        <taxon>Burkholderiales</taxon>
        <taxon>Oxalobacteraceae</taxon>
        <taxon>Telluria group</taxon>
        <taxon>Massilia</taxon>
    </lineage>
</organism>
<sequence length="94" mass="10104">MFERLLDVLGNPHFEAYVGGPIVGVHVSLIFASFGNRSSSSNGQSPQDIYVEIIERRFHERPARRGNAQGQNNGDGGAAMGLALVGLGLCFLFV</sequence>
<keyword evidence="3" id="KW-1185">Reference proteome</keyword>
<evidence type="ECO:0000313" key="2">
    <source>
        <dbReference type="EMBL" id="MCS0590222.1"/>
    </source>
</evidence>
<dbReference type="EMBL" id="JANUGX010000014">
    <property type="protein sequence ID" value="MCS0590222.1"/>
    <property type="molecule type" value="Genomic_DNA"/>
</dbReference>
<keyword evidence="1" id="KW-0812">Transmembrane</keyword>
<dbReference type="Proteomes" id="UP001205560">
    <property type="component" value="Unassembled WGS sequence"/>
</dbReference>
<accession>A0ABT2A7S6</accession>
<dbReference type="RefSeq" id="WP_258845991.1">
    <property type="nucleotide sequence ID" value="NZ_JANUGX010000014.1"/>
</dbReference>
<proteinExistence type="predicted"/>
<name>A0ABT2A7S6_9BURK</name>
<feature type="non-terminal residue" evidence="2">
    <location>
        <position position="94"/>
    </location>
</feature>
<keyword evidence="1" id="KW-0472">Membrane</keyword>
<keyword evidence="1" id="KW-1133">Transmembrane helix</keyword>
<protein>
    <submittedName>
        <fullName evidence="2">Uncharacterized protein</fullName>
    </submittedName>
</protein>
<comment type="caution">
    <text evidence="2">The sequence shown here is derived from an EMBL/GenBank/DDBJ whole genome shotgun (WGS) entry which is preliminary data.</text>
</comment>
<gene>
    <name evidence="2" type="ORF">NX782_13565</name>
</gene>
<reference evidence="2 3" key="1">
    <citation type="submission" date="2022-08" db="EMBL/GenBank/DDBJ databases">
        <title>Reclassification of Massilia species as members of the genera Telluria, Duganella, Pseudoduganella, Mokoshia gen. nov. and Zemynaea gen. nov. using orthogonal and non-orthogonal genome-based approaches.</title>
        <authorList>
            <person name="Bowman J.P."/>
        </authorList>
    </citation>
    <scope>NUCLEOTIDE SEQUENCE [LARGE SCALE GENOMIC DNA]</scope>
    <source>
        <strain evidence="2 3">LMG 28164</strain>
    </source>
</reference>
<evidence type="ECO:0000256" key="1">
    <source>
        <dbReference type="SAM" id="Phobius"/>
    </source>
</evidence>
<evidence type="ECO:0000313" key="3">
    <source>
        <dbReference type="Proteomes" id="UP001205560"/>
    </source>
</evidence>
<feature type="transmembrane region" description="Helical" evidence="1">
    <location>
        <begin position="16"/>
        <end position="35"/>
    </location>
</feature>